<evidence type="ECO:0000256" key="2">
    <source>
        <dbReference type="ARBA" id="ARBA00007261"/>
    </source>
</evidence>
<dbReference type="GO" id="GO:0046872">
    <property type="term" value="F:metal ion binding"/>
    <property type="evidence" value="ECO:0007669"/>
    <property type="project" value="InterPro"/>
</dbReference>
<dbReference type="GO" id="GO:0004222">
    <property type="term" value="F:metalloendopeptidase activity"/>
    <property type="evidence" value="ECO:0007669"/>
    <property type="project" value="InterPro"/>
</dbReference>
<dbReference type="Gene3D" id="3.30.830.10">
    <property type="entry name" value="Metalloenzyme, LuxS/M16 peptidase-like"/>
    <property type="match status" value="4"/>
</dbReference>
<dbReference type="PANTHER" id="PTHR11851">
    <property type="entry name" value="METALLOPROTEASE"/>
    <property type="match status" value="1"/>
</dbReference>
<protein>
    <recommendedName>
        <fullName evidence="9">Peptidase M16</fullName>
    </recommendedName>
</protein>
<organism evidence="7 8">
    <name type="scientific">candidate division LCP-89 bacterium B3_LCP</name>
    <dbReference type="NCBI Taxonomy" id="2012998"/>
    <lineage>
        <taxon>Bacteria</taxon>
        <taxon>Pseudomonadati</taxon>
        <taxon>Bacteria division LCP-89</taxon>
    </lineage>
</organism>
<dbReference type="InterPro" id="IPR050361">
    <property type="entry name" value="MPP/UQCRC_Complex"/>
</dbReference>
<comment type="similarity">
    <text evidence="2 3">Belongs to the peptidase M16 family.</text>
</comment>
<dbReference type="InterPro" id="IPR011249">
    <property type="entry name" value="Metalloenz_LuxS/M16"/>
</dbReference>
<dbReference type="InterPro" id="IPR011765">
    <property type="entry name" value="Pept_M16_N"/>
</dbReference>
<dbReference type="Proteomes" id="UP000319619">
    <property type="component" value="Unassembled WGS sequence"/>
</dbReference>
<feature type="domain" description="Peptidase M16 C-terminal" evidence="6">
    <location>
        <begin position="213"/>
        <end position="395"/>
    </location>
</feature>
<accession>A0A532UYT4</accession>
<comment type="caution">
    <text evidence="7">The sequence shown here is derived from an EMBL/GenBank/DDBJ whole genome shotgun (WGS) entry which is preliminary data.</text>
</comment>
<feature type="domain" description="Peptidase M16 N-terminal" evidence="5">
    <location>
        <begin position="61"/>
        <end position="205"/>
    </location>
</feature>
<comment type="cofactor">
    <cofactor evidence="1">
        <name>Zn(2+)</name>
        <dbReference type="ChEBI" id="CHEBI:29105"/>
    </cofactor>
</comment>
<feature type="signal peptide" evidence="4">
    <location>
        <begin position="1"/>
        <end position="24"/>
    </location>
</feature>
<evidence type="ECO:0008006" key="9">
    <source>
        <dbReference type="Google" id="ProtNLM"/>
    </source>
</evidence>
<gene>
    <name evidence="7" type="ORF">CEE37_10060</name>
</gene>
<feature type="domain" description="Peptidase M16 C-terminal" evidence="6">
    <location>
        <begin position="654"/>
        <end position="823"/>
    </location>
</feature>
<dbReference type="InterPro" id="IPR007863">
    <property type="entry name" value="Peptidase_M16_C"/>
</dbReference>
<evidence type="ECO:0000313" key="8">
    <source>
        <dbReference type="Proteomes" id="UP000319619"/>
    </source>
</evidence>
<keyword evidence="4" id="KW-0732">Signal</keyword>
<dbReference type="SUPFAM" id="SSF63411">
    <property type="entry name" value="LuxS/MPP-like metallohydrolase"/>
    <property type="match status" value="4"/>
</dbReference>
<dbReference type="PANTHER" id="PTHR11851:SF49">
    <property type="entry name" value="MITOCHONDRIAL-PROCESSING PEPTIDASE SUBUNIT ALPHA"/>
    <property type="match status" value="1"/>
</dbReference>
<feature type="chain" id="PRO_5021967846" description="Peptidase M16" evidence="4">
    <location>
        <begin position="25"/>
        <end position="889"/>
    </location>
</feature>
<dbReference type="EMBL" id="NJBN01000006">
    <property type="protein sequence ID" value="TKJ40072.1"/>
    <property type="molecule type" value="Genomic_DNA"/>
</dbReference>
<dbReference type="Pfam" id="PF05193">
    <property type="entry name" value="Peptidase_M16_C"/>
    <property type="match status" value="2"/>
</dbReference>
<evidence type="ECO:0000256" key="3">
    <source>
        <dbReference type="RuleBase" id="RU004447"/>
    </source>
</evidence>
<evidence type="ECO:0000259" key="5">
    <source>
        <dbReference type="Pfam" id="PF00675"/>
    </source>
</evidence>
<reference evidence="7 8" key="1">
    <citation type="submission" date="2017-06" db="EMBL/GenBank/DDBJ databases">
        <title>Novel microbial phyla capable of carbon fixation and sulfur reduction in deep-sea sediments.</title>
        <authorList>
            <person name="Huang J."/>
            <person name="Baker B."/>
            <person name="Wang Y."/>
        </authorList>
    </citation>
    <scope>NUCLEOTIDE SEQUENCE [LARGE SCALE GENOMIC DNA]</scope>
    <source>
        <strain evidence="7">B3_LCP</strain>
    </source>
</reference>
<dbReference type="PROSITE" id="PS00143">
    <property type="entry name" value="INSULINASE"/>
    <property type="match status" value="1"/>
</dbReference>
<proteinExistence type="inferred from homology"/>
<dbReference type="GO" id="GO:0006508">
    <property type="term" value="P:proteolysis"/>
    <property type="evidence" value="ECO:0007669"/>
    <property type="project" value="InterPro"/>
</dbReference>
<evidence type="ECO:0000313" key="7">
    <source>
        <dbReference type="EMBL" id="TKJ40072.1"/>
    </source>
</evidence>
<dbReference type="InterPro" id="IPR001431">
    <property type="entry name" value="Pept_M16_Zn_BS"/>
</dbReference>
<name>A0A532UYT4_UNCL8</name>
<evidence type="ECO:0000256" key="1">
    <source>
        <dbReference type="ARBA" id="ARBA00001947"/>
    </source>
</evidence>
<evidence type="ECO:0000256" key="4">
    <source>
        <dbReference type="SAM" id="SignalP"/>
    </source>
</evidence>
<dbReference type="AlphaFoldDB" id="A0A532UYT4"/>
<sequence length="889" mass="100614">MKKKSIIFFTLLVNLIVIVSTASAQMPHMPPGMMKEHKTDVELPPPDQPLIVTLDNGMEVMFIENHASPVIASIVVVRAGARNETIELNGASHYLEHLLFNGTQTRTQQQLYDEMDFLGGYNNASTRYDHTNFMILISKDNFVKGLDIQRDMLFHSTLPPEKFEKEKGIIIEEIGMDEDRESYRMDLFFDQVIYEDTPYERPVLGSRRSINQMTRDQVWDYYKTCYVPNNMTALIVGDFHTPDMLKLIQETYGQEPPRALPSDLQRDQRPGRFPKKPYWISHGRTIIRQGKASHHEIRLSFSCASRHNKTWFAQLVMQQLLQEYLESELIDNPVLVVSGVSVSEFSDRNFARLNVSATVNPGEDHEPALNALRHSLEQFREEVPDSAQVAAIITSLLSEDIYNSERPHFFGMLKSADIAAGGARFLATYQDKLEAVTTEEVAESSRMLHPHRAVTAIFQAVDIDKAKSAEVSAQKIVRRELPNGMTIIVKENSERPIFAAHFLFKHRSFLESEAGVYNGAVDFLHHVLEHGPRGMNKDEFKAELQKHGARVKFFDMSFIPFDDYYTRPGFSYIRIEAMDDDYRPVFDLVAKTLMNPNLTPVVVEPVRGRMIGLASRGQASVSKKGRALFRRTLYGDYPLAASITGTTADIESTSLEDLQGFASLYFSPQNLILTVVSGHDAEEVASVIEATFSGWDNGDAIPDISTIPPNTQPVRVDEVGGKEQSYLALGYRFSIDDPKDRAPLTILNSIISERIQFQLREREGLAYSIGSSIGFNDDWAVWAASMGTGPQNLERAEEGIMQEFKKVIKSKLTAYDIDKARNAYLGRLLLRGLTRVNQAYLMGLGEFHGEGVDRHQNWINELKEVTLEDVKRVAKQYMTTEGWTTAILR</sequence>
<dbReference type="Pfam" id="PF00675">
    <property type="entry name" value="Peptidase_M16"/>
    <property type="match status" value="1"/>
</dbReference>
<evidence type="ECO:0000259" key="6">
    <source>
        <dbReference type="Pfam" id="PF05193"/>
    </source>
</evidence>